<organism evidence="2 3">
    <name type="scientific">Bradyrhizobium rifense</name>
    <dbReference type="NCBI Taxonomy" id="515499"/>
    <lineage>
        <taxon>Bacteria</taxon>
        <taxon>Pseudomonadati</taxon>
        <taxon>Pseudomonadota</taxon>
        <taxon>Alphaproteobacteria</taxon>
        <taxon>Hyphomicrobiales</taxon>
        <taxon>Nitrobacteraceae</taxon>
        <taxon>Bradyrhizobium</taxon>
    </lineage>
</organism>
<dbReference type="SUPFAM" id="SSF55486">
    <property type="entry name" value="Metalloproteases ('zincins'), catalytic domain"/>
    <property type="match status" value="1"/>
</dbReference>
<dbReference type="Proteomes" id="UP000324758">
    <property type="component" value="Unassembled WGS sequence"/>
</dbReference>
<evidence type="ECO:0000313" key="3">
    <source>
        <dbReference type="Proteomes" id="UP000324758"/>
    </source>
</evidence>
<name>A0A5D3JWS7_9BRAD</name>
<evidence type="ECO:0000256" key="1">
    <source>
        <dbReference type="SAM" id="SignalP"/>
    </source>
</evidence>
<dbReference type="Gene3D" id="3.40.390.10">
    <property type="entry name" value="Collagenase (Catalytic Domain)"/>
    <property type="match status" value="1"/>
</dbReference>
<dbReference type="RefSeq" id="WP_148778527.1">
    <property type="nucleotide sequence ID" value="NZ_VSSS01000089.1"/>
</dbReference>
<reference evidence="2 3" key="1">
    <citation type="submission" date="2019-08" db="EMBL/GenBank/DDBJ databases">
        <title>Bradyrhizobium hipponensis sp. nov., a rhizobium isolated from a Lupinus angustifolius root nodule in Tunisia.</title>
        <authorList>
            <person name="Off K."/>
            <person name="Rejili M."/>
            <person name="Mars M."/>
            <person name="Brachmann A."/>
            <person name="Marin M."/>
        </authorList>
    </citation>
    <scope>NUCLEOTIDE SEQUENCE [LARGE SCALE GENOMIC DNA]</scope>
    <source>
        <strain evidence="2 3">CTAW71</strain>
    </source>
</reference>
<accession>A0A5D3JWS7</accession>
<sequence length="207" mass="22686">MTDFDRRRLVLAGAAVLLGTRSAVAQSGPTFTYRGITVDTSAAQGQPNIKEVVASLKHQIDIVVECGAKPAIMTFFKSQPVSVKPGQGDGGGHFSSKVEGVTVDAAVVAPEKPVLLHELLHAYHFRVLPGALENPDLVRFYGIARQNELYPPDSYVLKNVQEFFAVTGSLYLWGNVDRPPNDRATLHEKQPVYYHWLGDLFGVQKKA</sequence>
<comment type="caution">
    <text evidence="2">The sequence shown here is derived from an EMBL/GenBank/DDBJ whole genome shotgun (WGS) entry which is preliminary data.</text>
</comment>
<keyword evidence="3" id="KW-1185">Reference proteome</keyword>
<dbReference type="OrthoDB" id="7572867at2"/>
<evidence type="ECO:0000313" key="2">
    <source>
        <dbReference type="EMBL" id="TYL84959.1"/>
    </source>
</evidence>
<gene>
    <name evidence="2" type="ORF">FXB40_44280</name>
</gene>
<evidence type="ECO:0008006" key="4">
    <source>
        <dbReference type="Google" id="ProtNLM"/>
    </source>
</evidence>
<feature type="chain" id="PRO_5022819289" description="DUF4157 domain-containing protein" evidence="1">
    <location>
        <begin position="26"/>
        <end position="207"/>
    </location>
</feature>
<dbReference type="GO" id="GO:0008237">
    <property type="term" value="F:metallopeptidase activity"/>
    <property type="evidence" value="ECO:0007669"/>
    <property type="project" value="InterPro"/>
</dbReference>
<proteinExistence type="predicted"/>
<dbReference type="EMBL" id="VSSS01000089">
    <property type="protein sequence ID" value="TYL84959.1"/>
    <property type="molecule type" value="Genomic_DNA"/>
</dbReference>
<keyword evidence="1" id="KW-0732">Signal</keyword>
<feature type="signal peptide" evidence="1">
    <location>
        <begin position="1"/>
        <end position="25"/>
    </location>
</feature>
<protein>
    <recommendedName>
        <fullName evidence="4">DUF4157 domain-containing protein</fullName>
    </recommendedName>
</protein>
<dbReference type="InterPro" id="IPR024079">
    <property type="entry name" value="MetalloPept_cat_dom_sf"/>
</dbReference>
<dbReference type="AlphaFoldDB" id="A0A5D3JWS7"/>